<dbReference type="RefSeq" id="XP_067918419.1">
    <property type="nucleotide sequence ID" value="XM_068069608.1"/>
</dbReference>
<keyword evidence="4" id="KW-1185">Reference proteome</keyword>
<comment type="caution">
    <text evidence="3">The sequence shown here is derived from an EMBL/GenBank/DDBJ whole genome shotgun (WGS) entry which is preliminary data.</text>
</comment>
<dbReference type="Pfam" id="PF04092">
    <property type="entry name" value="SAG"/>
    <property type="match status" value="1"/>
</dbReference>
<evidence type="ECO:0000256" key="1">
    <source>
        <dbReference type="SAM" id="SignalP"/>
    </source>
</evidence>
<keyword evidence="1" id="KW-0732">Signal</keyword>
<dbReference type="OrthoDB" id="330104at2759"/>
<evidence type="ECO:0000259" key="2">
    <source>
        <dbReference type="Pfam" id="PF04092"/>
    </source>
</evidence>
<accession>A0A2C6KJV6</accession>
<dbReference type="Gene3D" id="2.60.40.1320">
    <property type="entry name" value="SRS domain"/>
    <property type="match status" value="2"/>
</dbReference>
<reference evidence="3 4" key="1">
    <citation type="journal article" date="2017" name="Int. J. Parasitol.">
        <title>The genome of the protozoan parasite Cystoisospora suis and a reverse vaccinology approach to identify vaccine candidates.</title>
        <authorList>
            <person name="Palmieri N."/>
            <person name="Shrestha A."/>
            <person name="Ruttkowski B."/>
            <person name="Beck T."/>
            <person name="Vogl C."/>
            <person name="Tomley F."/>
            <person name="Blake D.P."/>
            <person name="Joachim A."/>
        </authorList>
    </citation>
    <scope>NUCLEOTIDE SEQUENCE [LARGE SCALE GENOMIC DNA]</scope>
    <source>
        <strain evidence="3 4">Wien I</strain>
    </source>
</reference>
<evidence type="ECO:0000313" key="4">
    <source>
        <dbReference type="Proteomes" id="UP000221165"/>
    </source>
</evidence>
<sequence length="323" mass="34352">MRFSFICFSSAIAALAIKTPAASAGATDATALREAQMNLNEEGDNPLQADPRRLSGGNAKTCNVAFASEPNLTATFSETKLQASFTCGETYNKGFVPEFTQDTNTIKKCCANPQDDTGAEIAEVLGVQGKAVKDNQTVTVTLQKIPDNKRGKSIYYKCRKTGVSDVCLVALELPPAIGENDCAVDKVVTIALNQMVSSADFKCVGGKMDLEPLEVTSGNCSNKKKTTNAVKVTEVKAQTEFRVTVDQLPSHTEQLCYTCSYAEVPSVEDTQTTTRTCSVIVTVDGTESSTSTEATTSSGRSIIMTCGAMNLLIAMFLTVGAFS</sequence>
<proteinExistence type="predicted"/>
<dbReference type="GO" id="GO:0016020">
    <property type="term" value="C:membrane"/>
    <property type="evidence" value="ECO:0007669"/>
    <property type="project" value="InterPro"/>
</dbReference>
<organism evidence="3 4">
    <name type="scientific">Cystoisospora suis</name>
    <dbReference type="NCBI Taxonomy" id="483139"/>
    <lineage>
        <taxon>Eukaryota</taxon>
        <taxon>Sar</taxon>
        <taxon>Alveolata</taxon>
        <taxon>Apicomplexa</taxon>
        <taxon>Conoidasida</taxon>
        <taxon>Coccidia</taxon>
        <taxon>Eucoccidiorida</taxon>
        <taxon>Eimeriorina</taxon>
        <taxon>Sarcocystidae</taxon>
        <taxon>Cystoisospora</taxon>
    </lineage>
</organism>
<dbReference type="EMBL" id="MIGC01005678">
    <property type="protein sequence ID" value="PHJ16694.1"/>
    <property type="molecule type" value="Genomic_DNA"/>
</dbReference>
<dbReference type="InterPro" id="IPR036755">
    <property type="entry name" value="SRS_dom_sf"/>
</dbReference>
<protein>
    <recommendedName>
        <fullName evidence="2">SRS domain-containing protein</fullName>
    </recommendedName>
</protein>
<dbReference type="Proteomes" id="UP000221165">
    <property type="component" value="Unassembled WGS sequence"/>
</dbReference>
<dbReference type="VEuPathDB" id="ToxoDB:CSUI_009492"/>
<dbReference type="InterPro" id="IPR007226">
    <property type="entry name" value="SRS_dom"/>
</dbReference>
<gene>
    <name evidence="3" type="ORF">CSUI_009492</name>
</gene>
<feature type="chain" id="PRO_5012203247" description="SRS domain-containing protein" evidence="1">
    <location>
        <begin position="17"/>
        <end position="323"/>
    </location>
</feature>
<name>A0A2C6KJV6_9APIC</name>
<feature type="signal peptide" evidence="1">
    <location>
        <begin position="1"/>
        <end position="16"/>
    </location>
</feature>
<evidence type="ECO:0000313" key="3">
    <source>
        <dbReference type="EMBL" id="PHJ16694.1"/>
    </source>
</evidence>
<feature type="domain" description="SRS" evidence="2">
    <location>
        <begin position="61"/>
        <end position="162"/>
    </location>
</feature>
<dbReference type="AlphaFoldDB" id="A0A2C6KJV6"/>
<dbReference type="GeneID" id="94432819"/>